<dbReference type="AlphaFoldDB" id="A0A0V1FFH3"/>
<reference evidence="1 2" key="1">
    <citation type="submission" date="2015-01" db="EMBL/GenBank/DDBJ databases">
        <title>Evolution of Trichinella species and genotypes.</title>
        <authorList>
            <person name="Korhonen P.K."/>
            <person name="Edoardo P."/>
            <person name="Giuseppe L.R."/>
            <person name="Gasser R.B."/>
        </authorList>
    </citation>
    <scope>NUCLEOTIDE SEQUENCE [LARGE SCALE GENOMIC DNA]</scope>
    <source>
        <strain evidence="1">ISS470</strain>
    </source>
</reference>
<proteinExistence type="predicted"/>
<organism evidence="1 2">
    <name type="scientific">Trichinella pseudospiralis</name>
    <name type="common">Parasitic roundworm</name>
    <dbReference type="NCBI Taxonomy" id="6337"/>
    <lineage>
        <taxon>Eukaryota</taxon>
        <taxon>Metazoa</taxon>
        <taxon>Ecdysozoa</taxon>
        <taxon>Nematoda</taxon>
        <taxon>Enoplea</taxon>
        <taxon>Dorylaimia</taxon>
        <taxon>Trichinellida</taxon>
        <taxon>Trichinellidae</taxon>
        <taxon>Trichinella</taxon>
    </lineage>
</organism>
<gene>
    <name evidence="1" type="ORF">T4D_14699</name>
</gene>
<comment type="caution">
    <text evidence="1">The sequence shown here is derived from an EMBL/GenBank/DDBJ whole genome shotgun (WGS) entry which is preliminary data.</text>
</comment>
<keyword evidence="2" id="KW-1185">Reference proteome</keyword>
<protein>
    <submittedName>
        <fullName evidence="1">Uncharacterized protein</fullName>
    </submittedName>
</protein>
<accession>A0A0V1FFH3</accession>
<name>A0A0V1FFH3_TRIPS</name>
<evidence type="ECO:0000313" key="1">
    <source>
        <dbReference type="EMBL" id="KRY84561.1"/>
    </source>
</evidence>
<evidence type="ECO:0000313" key="2">
    <source>
        <dbReference type="Proteomes" id="UP000054995"/>
    </source>
</evidence>
<dbReference type="EMBL" id="JYDT01000112">
    <property type="protein sequence ID" value="KRY84561.1"/>
    <property type="molecule type" value="Genomic_DNA"/>
</dbReference>
<sequence>MEANVWKTMVSPVDYSELLFKNEFFTKKNNHWGPFVTENFKMQRKCNTDLNDVTHNDISTAIIT</sequence>
<dbReference type="Proteomes" id="UP000054995">
    <property type="component" value="Unassembled WGS sequence"/>
</dbReference>